<protein>
    <submittedName>
        <fullName evidence="2">Uncharacterized protein</fullName>
    </submittedName>
</protein>
<sequence length="155" mass="17363">HHATSGHQFRLKETILVILRGKARHSTDSLQSKRSHRLQKERGGRGRAGEQGGGQDRTKQAQREKETRCKFHLPCMTCSGGSISLSSLVFSGQSWCPLRGHARNVVTSVSKQGWTYTAFAERVPKLKLKKYPYAFNSSKTIQHATAKSSLKSFQH</sequence>
<evidence type="ECO:0000313" key="3">
    <source>
        <dbReference type="Proteomes" id="UP000265040"/>
    </source>
</evidence>
<keyword evidence="3" id="KW-1185">Reference proteome</keyword>
<proteinExistence type="predicted"/>
<feature type="compositionally biased region" description="Basic and acidic residues" evidence="1">
    <location>
        <begin position="38"/>
        <end position="48"/>
    </location>
</feature>
<dbReference type="Proteomes" id="UP000265040">
    <property type="component" value="Chromosome 6"/>
</dbReference>
<evidence type="ECO:0000256" key="1">
    <source>
        <dbReference type="SAM" id="MobiDB-lite"/>
    </source>
</evidence>
<dbReference type="AlphaFoldDB" id="A0A3Q1JCR1"/>
<name>A0A3Q1JCR1_ANATE</name>
<dbReference type="InParanoid" id="A0A3Q1JCR1"/>
<organism evidence="2 3">
    <name type="scientific">Anabas testudineus</name>
    <name type="common">Climbing perch</name>
    <name type="synonym">Anthias testudineus</name>
    <dbReference type="NCBI Taxonomy" id="64144"/>
    <lineage>
        <taxon>Eukaryota</taxon>
        <taxon>Metazoa</taxon>
        <taxon>Chordata</taxon>
        <taxon>Craniata</taxon>
        <taxon>Vertebrata</taxon>
        <taxon>Euteleostomi</taxon>
        <taxon>Actinopterygii</taxon>
        <taxon>Neopterygii</taxon>
        <taxon>Teleostei</taxon>
        <taxon>Neoteleostei</taxon>
        <taxon>Acanthomorphata</taxon>
        <taxon>Anabantaria</taxon>
        <taxon>Anabantiformes</taxon>
        <taxon>Anabantoidei</taxon>
        <taxon>Anabantidae</taxon>
        <taxon>Anabas</taxon>
    </lineage>
</organism>
<evidence type="ECO:0000313" key="2">
    <source>
        <dbReference type="Ensembl" id="ENSATEP00000028779.1"/>
    </source>
</evidence>
<accession>A0A3Q1JCR1</accession>
<dbReference type="Ensembl" id="ENSATET00000029223.2">
    <property type="protein sequence ID" value="ENSATEP00000028779.1"/>
    <property type="gene ID" value="ENSATEG00000019865.2"/>
</dbReference>
<reference evidence="2" key="2">
    <citation type="submission" date="2025-08" db="UniProtKB">
        <authorList>
            <consortium name="Ensembl"/>
        </authorList>
    </citation>
    <scope>IDENTIFICATION</scope>
</reference>
<feature type="region of interest" description="Disordered" evidence="1">
    <location>
        <begin position="26"/>
        <end position="65"/>
    </location>
</feature>
<feature type="compositionally biased region" description="Basic and acidic residues" evidence="1">
    <location>
        <begin position="56"/>
        <end position="65"/>
    </location>
</feature>
<reference evidence="2" key="3">
    <citation type="submission" date="2025-09" db="UniProtKB">
        <authorList>
            <consortium name="Ensembl"/>
        </authorList>
    </citation>
    <scope>IDENTIFICATION</scope>
</reference>
<reference evidence="2" key="1">
    <citation type="submission" date="2021-04" db="EMBL/GenBank/DDBJ databases">
        <authorList>
            <consortium name="Wellcome Sanger Institute Data Sharing"/>
        </authorList>
    </citation>
    <scope>NUCLEOTIDE SEQUENCE [LARGE SCALE GENOMIC DNA]</scope>
</reference>